<gene>
    <name evidence="2" type="ORF">IAC74_07940</name>
</gene>
<organism evidence="2 3">
    <name type="scientific">Candidatus Aphodoplasma excrementigallinarum</name>
    <dbReference type="NCBI Taxonomy" id="2840673"/>
    <lineage>
        <taxon>Bacteria</taxon>
        <taxon>Bacillati</taxon>
        <taxon>Bacillota</taxon>
        <taxon>Clostridia</taxon>
        <taxon>Eubacteriales</taxon>
        <taxon>Candidatus Aphodoplasma</taxon>
    </lineage>
</organism>
<accession>A0A9D1T194</accession>
<dbReference type="EMBL" id="DVOF01000240">
    <property type="protein sequence ID" value="HIV03491.1"/>
    <property type="molecule type" value="Genomic_DNA"/>
</dbReference>
<keyword evidence="1" id="KW-0812">Transmembrane</keyword>
<evidence type="ECO:0000256" key="1">
    <source>
        <dbReference type="SAM" id="Phobius"/>
    </source>
</evidence>
<proteinExistence type="predicted"/>
<feature type="transmembrane region" description="Helical" evidence="1">
    <location>
        <begin position="118"/>
        <end position="139"/>
    </location>
</feature>
<protein>
    <submittedName>
        <fullName evidence="2">Uncharacterized protein</fullName>
    </submittedName>
</protein>
<sequence>MLLAAGIWLIVKTGRSRTGNGGGEHEDAGGAKAPVRLSPLSLFIMGVAFCAVELTSALPYFGFLALLASYHPAFPLALAFMLIYTFMYVLPLILLYFGYNKLQGTAAVKKLERILDKVASYIVPAVVSLAGILLVYYSAASLLK</sequence>
<feature type="transmembrane region" description="Helical" evidence="1">
    <location>
        <begin position="73"/>
        <end position="97"/>
    </location>
</feature>
<comment type="caution">
    <text evidence="2">The sequence shown here is derived from an EMBL/GenBank/DDBJ whole genome shotgun (WGS) entry which is preliminary data.</text>
</comment>
<keyword evidence="1" id="KW-1133">Transmembrane helix</keyword>
<reference evidence="2" key="2">
    <citation type="journal article" date="2021" name="PeerJ">
        <title>Extensive microbial diversity within the chicken gut microbiome revealed by metagenomics and culture.</title>
        <authorList>
            <person name="Gilroy R."/>
            <person name="Ravi A."/>
            <person name="Getino M."/>
            <person name="Pursley I."/>
            <person name="Horton D.L."/>
            <person name="Alikhan N.F."/>
            <person name="Baker D."/>
            <person name="Gharbi K."/>
            <person name="Hall N."/>
            <person name="Watson M."/>
            <person name="Adriaenssens E.M."/>
            <person name="Foster-Nyarko E."/>
            <person name="Jarju S."/>
            <person name="Secka A."/>
            <person name="Antonio M."/>
            <person name="Oren A."/>
            <person name="Chaudhuri R.R."/>
            <person name="La Ragione R."/>
            <person name="Hildebrand F."/>
            <person name="Pallen M.J."/>
        </authorList>
    </citation>
    <scope>NUCLEOTIDE SEQUENCE</scope>
    <source>
        <strain evidence="2">4920</strain>
    </source>
</reference>
<name>A0A9D1T194_9FIRM</name>
<dbReference type="AlphaFoldDB" id="A0A9D1T194"/>
<keyword evidence="1" id="KW-0472">Membrane</keyword>
<reference evidence="2" key="1">
    <citation type="submission" date="2020-10" db="EMBL/GenBank/DDBJ databases">
        <authorList>
            <person name="Gilroy R."/>
        </authorList>
    </citation>
    <scope>NUCLEOTIDE SEQUENCE</scope>
    <source>
        <strain evidence="2">4920</strain>
    </source>
</reference>
<dbReference type="Proteomes" id="UP000886743">
    <property type="component" value="Unassembled WGS sequence"/>
</dbReference>
<evidence type="ECO:0000313" key="3">
    <source>
        <dbReference type="Proteomes" id="UP000886743"/>
    </source>
</evidence>
<feature type="transmembrane region" description="Helical" evidence="1">
    <location>
        <begin position="42"/>
        <end position="67"/>
    </location>
</feature>
<evidence type="ECO:0000313" key="2">
    <source>
        <dbReference type="EMBL" id="HIV03491.1"/>
    </source>
</evidence>